<feature type="region of interest" description="Disordered" evidence="3">
    <location>
        <begin position="168"/>
        <end position="189"/>
    </location>
</feature>
<feature type="region of interest" description="Disordered" evidence="3">
    <location>
        <begin position="251"/>
        <end position="374"/>
    </location>
</feature>
<proteinExistence type="predicted"/>
<dbReference type="PANTHER" id="PTHR24179">
    <property type="entry name" value="PROTEIN PHOSPHATASE 1 REGULATORY SUBUNIT 12"/>
    <property type="match status" value="1"/>
</dbReference>
<feature type="compositionally biased region" description="Polar residues" evidence="3">
    <location>
        <begin position="281"/>
        <end position="307"/>
    </location>
</feature>
<evidence type="ECO:0000313" key="5">
    <source>
        <dbReference type="Proteomes" id="UP000282613"/>
    </source>
</evidence>
<dbReference type="InterPro" id="IPR002110">
    <property type="entry name" value="Ankyrin_rpt"/>
</dbReference>
<dbReference type="GO" id="GO:0005737">
    <property type="term" value="C:cytoplasm"/>
    <property type="evidence" value="ECO:0007669"/>
    <property type="project" value="TreeGrafter"/>
</dbReference>
<dbReference type="PROSITE" id="PS50088">
    <property type="entry name" value="ANK_REPEAT"/>
    <property type="match status" value="2"/>
</dbReference>
<evidence type="ECO:0000256" key="1">
    <source>
        <dbReference type="ARBA" id="ARBA00022737"/>
    </source>
</evidence>
<dbReference type="STRING" id="60517.A0A0R3WDN5"/>
<protein>
    <submittedName>
        <fullName evidence="6">ANK_REP_REGION domain-containing protein</fullName>
    </submittedName>
</protein>
<evidence type="ECO:0000313" key="4">
    <source>
        <dbReference type="EMBL" id="VDK41216.1"/>
    </source>
</evidence>
<keyword evidence="1" id="KW-0677">Repeat</keyword>
<sequence>MPYDICEDDATLDLIESEMASRGITQEDIDEKRRVPEREMLAAMEHLVKTSGDLNQLDSQGAAPLHIAAACGYLDVVGFLLQHGANIDLPDRDGWMAIHVAACWGQYEVIEMLTNFGAKLDTPTVNGGETVFDICEDEKLHERLVLLREELKRWQSFHLIQNQLNASNGNSDLNNRNRGGLSRRRSSNPRRQALLSYCKFGSSIRRTSMRDKAKLSWKEARQEAETCSLVVPTADGDSVEEVVKTPVWMTAVDDSNGGSVMLNSNPPEAPHPPETHRRGATQPTNSLPSNARSRPSNTLPSKSTSDPSVVDGPRLSSQKADSLGRKRATESPQLRPRLNSRLGESFAPNRDLTETLPTSQAPPPPAHQQQSMTSVNGVSQANVHLHNAYYSVGSQQSPTATKGWSQRRGPPHILLSTGAKPVISTAPGVIASPLQPGASLTRPPLKRDLIINDSRKVEESGSGSSGKCCVLM</sequence>
<evidence type="ECO:0000313" key="6">
    <source>
        <dbReference type="WBParaSite" id="TASK_0000888601-mRNA-1"/>
    </source>
</evidence>
<evidence type="ECO:0000256" key="3">
    <source>
        <dbReference type="SAM" id="MobiDB-lite"/>
    </source>
</evidence>
<keyword evidence="5" id="KW-1185">Reference proteome</keyword>
<feature type="repeat" description="ANK" evidence="2">
    <location>
        <begin position="93"/>
        <end position="125"/>
    </location>
</feature>
<feature type="compositionally biased region" description="Polar residues" evidence="3">
    <location>
        <begin position="256"/>
        <end position="266"/>
    </location>
</feature>
<gene>
    <name evidence="4" type="ORF">TASK_LOCUS8887</name>
</gene>
<dbReference type="SMART" id="SM00248">
    <property type="entry name" value="ANK"/>
    <property type="match status" value="2"/>
</dbReference>
<evidence type="ECO:0000256" key="2">
    <source>
        <dbReference type="PROSITE-ProRule" id="PRU00023"/>
    </source>
</evidence>
<dbReference type="Pfam" id="PF12796">
    <property type="entry name" value="Ank_2"/>
    <property type="match status" value="1"/>
</dbReference>
<reference evidence="6" key="1">
    <citation type="submission" date="2017-02" db="UniProtKB">
        <authorList>
            <consortium name="WormBaseParasite"/>
        </authorList>
    </citation>
    <scope>IDENTIFICATION</scope>
</reference>
<dbReference type="GO" id="GO:0004857">
    <property type="term" value="F:enzyme inhibitor activity"/>
    <property type="evidence" value="ECO:0007669"/>
    <property type="project" value="TreeGrafter"/>
</dbReference>
<dbReference type="InterPro" id="IPR036770">
    <property type="entry name" value="Ankyrin_rpt-contain_sf"/>
</dbReference>
<dbReference type="SUPFAM" id="SSF48403">
    <property type="entry name" value="Ankyrin repeat"/>
    <property type="match status" value="1"/>
</dbReference>
<dbReference type="PROSITE" id="PS50297">
    <property type="entry name" value="ANK_REP_REGION"/>
    <property type="match status" value="2"/>
</dbReference>
<dbReference type="WBParaSite" id="TASK_0000888601-mRNA-1">
    <property type="protein sequence ID" value="TASK_0000888601-mRNA-1"/>
    <property type="gene ID" value="TASK_0000888601"/>
</dbReference>
<accession>A0A0R3WDN5</accession>
<name>A0A0R3WDN5_TAEAS</name>
<dbReference type="OrthoDB" id="19014at2759"/>
<dbReference type="EMBL" id="UYRS01018919">
    <property type="protein sequence ID" value="VDK41216.1"/>
    <property type="molecule type" value="Genomic_DNA"/>
</dbReference>
<dbReference type="GO" id="GO:0017020">
    <property type="term" value="F:myosin phosphatase regulator activity"/>
    <property type="evidence" value="ECO:0007669"/>
    <property type="project" value="TreeGrafter"/>
</dbReference>
<dbReference type="AlphaFoldDB" id="A0A0R3WDN5"/>
<organism evidence="6">
    <name type="scientific">Taenia asiatica</name>
    <name type="common">Asian tapeworm</name>
    <dbReference type="NCBI Taxonomy" id="60517"/>
    <lineage>
        <taxon>Eukaryota</taxon>
        <taxon>Metazoa</taxon>
        <taxon>Spiralia</taxon>
        <taxon>Lophotrochozoa</taxon>
        <taxon>Platyhelminthes</taxon>
        <taxon>Cestoda</taxon>
        <taxon>Eucestoda</taxon>
        <taxon>Cyclophyllidea</taxon>
        <taxon>Taeniidae</taxon>
        <taxon>Taenia</taxon>
    </lineage>
</organism>
<feature type="repeat" description="ANK" evidence="2">
    <location>
        <begin position="60"/>
        <end position="92"/>
    </location>
</feature>
<reference evidence="4 5" key="2">
    <citation type="submission" date="2018-11" db="EMBL/GenBank/DDBJ databases">
        <authorList>
            <consortium name="Pathogen Informatics"/>
        </authorList>
    </citation>
    <scope>NUCLEOTIDE SEQUENCE [LARGE SCALE GENOMIC DNA]</scope>
</reference>
<dbReference type="Proteomes" id="UP000282613">
    <property type="component" value="Unassembled WGS sequence"/>
</dbReference>
<keyword evidence="2" id="KW-0040">ANK repeat</keyword>
<dbReference type="Gene3D" id="1.25.40.20">
    <property type="entry name" value="Ankyrin repeat-containing domain"/>
    <property type="match status" value="1"/>
</dbReference>
<dbReference type="PANTHER" id="PTHR24179:SF29">
    <property type="entry name" value="LD46604P"/>
    <property type="match status" value="1"/>
</dbReference>
<dbReference type="InterPro" id="IPR051226">
    <property type="entry name" value="PP1_Regulatory_Subunit"/>
</dbReference>